<dbReference type="Proteomes" id="UP000269154">
    <property type="component" value="Unassembled WGS sequence"/>
</dbReference>
<protein>
    <recommendedName>
        <fullName evidence="3">Fluorescence recovery protein</fullName>
    </recommendedName>
</protein>
<accession>A0A3N6NTT1</accession>
<proteinExistence type="predicted"/>
<evidence type="ECO:0000313" key="2">
    <source>
        <dbReference type="Proteomes" id="UP000269154"/>
    </source>
</evidence>
<dbReference type="EMBL" id="RCBY01000037">
    <property type="protein sequence ID" value="RQH47198.1"/>
    <property type="molecule type" value="Genomic_DNA"/>
</dbReference>
<dbReference type="RefSeq" id="WP_124146066.1">
    <property type="nucleotide sequence ID" value="NZ_CAWOKI010000136.1"/>
</dbReference>
<dbReference type="InterPro" id="IPR041601">
    <property type="entry name" value="FRP"/>
</dbReference>
<dbReference type="Pfam" id="PF18032">
    <property type="entry name" value="FRP"/>
    <property type="match status" value="1"/>
</dbReference>
<reference evidence="1 2" key="1">
    <citation type="journal article" date="2018" name="ACS Chem. Biol.">
        <title>Ketoreductase domain dysfunction expands chemodiversity: malyngamide biosynthesis in the cyanobacterium Okeania hirsuta.</title>
        <authorList>
            <person name="Moss N.A."/>
            <person name="Leao T."/>
            <person name="Rankin M."/>
            <person name="McCullough T.M."/>
            <person name="Qu P."/>
            <person name="Korobeynikov A."/>
            <person name="Smith J.L."/>
            <person name="Gerwick L."/>
            <person name="Gerwick W.H."/>
        </authorList>
    </citation>
    <scope>NUCLEOTIDE SEQUENCE [LARGE SCALE GENOMIC DNA]</scope>
    <source>
        <strain evidence="1 2">PAB10Feb10-1</strain>
    </source>
</reference>
<comment type="caution">
    <text evidence="1">The sequence shown here is derived from an EMBL/GenBank/DDBJ whole genome shotgun (WGS) entry which is preliminary data.</text>
</comment>
<gene>
    <name evidence="1" type="ORF">D5R40_09120</name>
</gene>
<sequence>MMQLTNTQWSITEENIAQAALEKAKEREINALITTVRQQASGIQEFDDLWYLHDFLSARRYDLDGKYDSRNATVIFALAGLVKEGWLKLGELEGLDKEKITKVSAMTRII</sequence>
<dbReference type="OrthoDB" id="8239247at2"/>
<evidence type="ECO:0000313" key="1">
    <source>
        <dbReference type="EMBL" id="RQH47198.1"/>
    </source>
</evidence>
<dbReference type="GO" id="GO:0042651">
    <property type="term" value="C:thylakoid membrane"/>
    <property type="evidence" value="ECO:0007669"/>
    <property type="project" value="InterPro"/>
</dbReference>
<dbReference type="InterPro" id="IPR053747">
    <property type="entry name" value="Fluoresc_Recovery_Reg"/>
</dbReference>
<name>A0A3N6NTT1_9CYAN</name>
<dbReference type="Gene3D" id="6.10.140.1840">
    <property type="match status" value="1"/>
</dbReference>
<evidence type="ECO:0008006" key="3">
    <source>
        <dbReference type="Google" id="ProtNLM"/>
    </source>
</evidence>
<organism evidence="1 2">
    <name type="scientific">Okeania hirsuta</name>
    <dbReference type="NCBI Taxonomy" id="1458930"/>
    <lineage>
        <taxon>Bacteria</taxon>
        <taxon>Bacillati</taxon>
        <taxon>Cyanobacteriota</taxon>
        <taxon>Cyanophyceae</taxon>
        <taxon>Oscillatoriophycideae</taxon>
        <taxon>Oscillatoriales</taxon>
        <taxon>Microcoleaceae</taxon>
        <taxon>Okeania</taxon>
    </lineage>
</organism>
<keyword evidence="2" id="KW-1185">Reference proteome</keyword>
<dbReference type="AlphaFoldDB" id="A0A3N6NTT1"/>